<protein>
    <submittedName>
        <fullName evidence="1">Uncharacterized protein</fullName>
    </submittedName>
</protein>
<proteinExistence type="predicted"/>
<organism evidence="1 2">
    <name type="scientific">Selenomonas ruminantium</name>
    <dbReference type="NCBI Taxonomy" id="971"/>
    <lineage>
        <taxon>Bacteria</taxon>
        <taxon>Bacillati</taxon>
        <taxon>Bacillota</taxon>
        <taxon>Negativicutes</taxon>
        <taxon>Selenomonadales</taxon>
        <taxon>Selenomonadaceae</taxon>
        <taxon>Selenomonas</taxon>
    </lineage>
</organism>
<dbReference type="EMBL" id="FNJQ01000006">
    <property type="protein sequence ID" value="SDP08922.1"/>
    <property type="molecule type" value="Genomic_DNA"/>
</dbReference>
<accession>A0A1H0PUW6</accession>
<reference evidence="1 2" key="1">
    <citation type="submission" date="2016-10" db="EMBL/GenBank/DDBJ databases">
        <authorList>
            <person name="de Groot N.N."/>
        </authorList>
    </citation>
    <scope>NUCLEOTIDE SEQUENCE [LARGE SCALE GENOMIC DNA]</scope>
    <source>
        <strain evidence="1 2">S137</strain>
    </source>
</reference>
<evidence type="ECO:0000313" key="2">
    <source>
        <dbReference type="Proteomes" id="UP000182412"/>
    </source>
</evidence>
<evidence type="ECO:0000313" key="1">
    <source>
        <dbReference type="EMBL" id="SDP08922.1"/>
    </source>
</evidence>
<sequence>MYALAGKVHLMKEDTIAKIKEETAGWEYMKNLPEEWHGFKLHREPVIGKNKYDLYAYVNENWHKRAIVYFHEETREYKVRLKIGLIEFARIEFITGKLSVFEELLNSQFEQLLMDMADFNPATLSSIVVDKNLPDWQYGRDLPAENEGFELFIKPAEPVKINNGSYIVIDYVNFALESSFTVYYNIYRDEFFAEARIWNIPDVNYDFDSNDLRELEEKLRTRMPARLQQVRQWAEEQKDEVHYDSN</sequence>
<name>A0A1H0PUW6_SELRU</name>
<gene>
    <name evidence="1" type="ORF">SAMN05216366_10627</name>
</gene>
<dbReference type="AlphaFoldDB" id="A0A1H0PUW6"/>
<dbReference type="Proteomes" id="UP000182412">
    <property type="component" value="Unassembled WGS sequence"/>
</dbReference>